<dbReference type="InterPro" id="IPR006129">
    <property type="entry name" value="AdhesinB"/>
</dbReference>
<evidence type="ECO:0000313" key="9">
    <source>
        <dbReference type="Proteomes" id="UP001589758"/>
    </source>
</evidence>
<organism evidence="8 9">
    <name type="scientific">Thorsellia kenyensis</name>
    <dbReference type="NCBI Taxonomy" id="1549888"/>
    <lineage>
        <taxon>Bacteria</taxon>
        <taxon>Pseudomonadati</taxon>
        <taxon>Pseudomonadota</taxon>
        <taxon>Gammaproteobacteria</taxon>
        <taxon>Enterobacterales</taxon>
        <taxon>Thorselliaceae</taxon>
        <taxon>Thorsellia</taxon>
    </lineage>
</organism>
<dbReference type="InterPro" id="IPR006128">
    <property type="entry name" value="Lipoprotein_PsaA-like"/>
</dbReference>
<dbReference type="PANTHER" id="PTHR42953">
    <property type="entry name" value="HIGH-AFFINITY ZINC UPTAKE SYSTEM PROTEIN ZNUA-RELATED"/>
    <property type="match status" value="1"/>
</dbReference>
<keyword evidence="5 7" id="KW-0732">Signal</keyword>
<proteinExistence type="inferred from homology"/>
<evidence type="ECO:0000256" key="3">
    <source>
        <dbReference type="ARBA" id="ARBA00022448"/>
    </source>
</evidence>
<gene>
    <name evidence="8" type="ORF">ACFFIT_07175</name>
</gene>
<accession>A0ABV6CA71</accession>
<evidence type="ECO:0000256" key="4">
    <source>
        <dbReference type="ARBA" id="ARBA00022723"/>
    </source>
</evidence>
<dbReference type="Proteomes" id="UP001589758">
    <property type="component" value="Unassembled WGS sequence"/>
</dbReference>
<dbReference type="Pfam" id="PF01297">
    <property type="entry name" value="ZnuA"/>
    <property type="match status" value="1"/>
</dbReference>
<dbReference type="RefSeq" id="WP_385876978.1">
    <property type="nucleotide sequence ID" value="NZ_JBHLXE010000084.1"/>
</dbReference>
<dbReference type="PANTHER" id="PTHR42953:SF1">
    <property type="entry name" value="METAL-BINDING PROTEIN HI_0362-RELATED"/>
    <property type="match status" value="1"/>
</dbReference>
<dbReference type="Gene3D" id="3.40.50.1980">
    <property type="entry name" value="Nitrogenase molybdenum iron protein domain"/>
    <property type="match status" value="2"/>
</dbReference>
<dbReference type="InterPro" id="IPR006127">
    <property type="entry name" value="ZnuA-like"/>
</dbReference>
<dbReference type="PRINTS" id="PR00691">
    <property type="entry name" value="ADHESINB"/>
</dbReference>
<reference evidence="8 9" key="1">
    <citation type="submission" date="2024-09" db="EMBL/GenBank/DDBJ databases">
        <authorList>
            <person name="Sun Q."/>
            <person name="Mori K."/>
        </authorList>
    </citation>
    <scope>NUCLEOTIDE SEQUENCE [LARGE SCALE GENOMIC DNA]</scope>
    <source>
        <strain evidence="8 9">CCM 8545</strain>
    </source>
</reference>
<comment type="caution">
    <text evidence="8">The sequence shown here is derived from an EMBL/GenBank/DDBJ whole genome shotgun (WGS) entry which is preliminary data.</text>
</comment>
<dbReference type="EMBL" id="JBHLXE010000084">
    <property type="protein sequence ID" value="MFC0179869.1"/>
    <property type="molecule type" value="Genomic_DNA"/>
</dbReference>
<evidence type="ECO:0000256" key="1">
    <source>
        <dbReference type="ARBA" id="ARBA00004196"/>
    </source>
</evidence>
<dbReference type="PRINTS" id="PR00690">
    <property type="entry name" value="ADHESNFAMILY"/>
</dbReference>
<keyword evidence="9" id="KW-1185">Reference proteome</keyword>
<dbReference type="SUPFAM" id="SSF53807">
    <property type="entry name" value="Helical backbone' metal receptor"/>
    <property type="match status" value="1"/>
</dbReference>
<feature type="chain" id="PRO_5045965744" evidence="7">
    <location>
        <begin position="30"/>
        <end position="317"/>
    </location>
</feature>
<dbReference type="InterPro" id="IPR050492">
    <property type="entry name" value="Bact_metal-bind_prot9"/>
</dbReference>
<feature type="signal peptide" evidence="7">
    <location>
        <begin position="1"/>
        <end position="29"/>
    </location>
</feature>
<name>A0ABV6CA71_9GAMM</name>
<evidence type="ECO:0000313" key="8">
    <source>
        <dbReference type="EMBL" id="MFC0179869.1"/>
    </source>
</evidence>
<evidence type="ECO:0000256" key="2">
    <source>
        <dbReference type="ARBA" id="ARBA00011028"/>
    </source>
</evidence>
<evidence type="ECO:0000256" key="7">
    <source>
        <dbReference type="SAM" id="SignalP"/>
    </source>
</evidence>
<keyword evidence="4" id="KW-0479">Metal-binding</keyword>
<evidence type="ECO:0000256" key="5">
    <source>
        <dbReference type="ARBA" id="ARBA00022729"/>
    </source>
</evidence>
<evidence type="ECO:0000256" key="6">
    <source>
        <dbReference type="RuleBase" id="RU003512"/>
    </source>
</evidence>
<comment type="similarity">
    <text evidence="2 6">Belongs to the bacterial solute-binding protein 9 family.</text>
</comment>
<protein>
    <submittedName>
        <fullName evidence="8">Metal ABC transporter solute-binding protein, Zn/Mn family</fullName>
    </submittedName>
</protein>
<sequence length="317" mass="35766">MRQLFVLCFKSLLFFNIFTIFIASQQLIAKEPETNKKKLVISTTFTILQDIAQNIVGDKGTVVSITKPGAEIHDYEPTPKDIQKIQNSDLIIYNGMNLEAWFDKFYQDIATTPKLIATDSIKPIYVKDEKGNLTQIPNPHAWMSPKNALIYVTNIKNALITIDPSNKEYYESNAAAYANQIVELSQRFEKRLARVSNDSQSKWLVTSEGAFSYLASDYNLNEAYIYPINTEGQVKPKQLSALIDLVNAYKIPVIFSETTTSDRPAKTIVEETNAHYGGQLYVDSLSESDGEVPTYLSLLETTLSRIALGYETIRDED</sequence>
<keyword evidence="3 6" id="KW-0813">Transport</keyword>
<comment type="subcellular location">
    <subcellularLocation>
        <location evidence="1">Cell envelope</location>
    </subcellularLocation>
</comment>